<dbReference type="Proteomes" id="UP000001075">
    <property type="component" value="Unassembled WGS sequence"/>
</dbReference>
<sequence length="62" mass="6838">ISLHQQEPVTLENFQLSSGFVLNTEMAKDKMEVDLDMPPTSTTGHASLFRRSSSILLINGFG</sequence>
<name>G3HGI8_CRIGR</name>
<accession>G3HGI8</accession>
<protein>
    <submittedName>
        <fullName evidence="1">Uncharacterized protein</fullName>
    </submittedName>
</protein>
<evidence type="ECO:0000313" key="1">
    <source>
        <dbReference type="EMBL" id="EGW03383.1"/>
    </source>
</evidence>
<feature type="non-terminal residue" evidence="1">
    <location>
        <position position="1"/>
    </location>
</feature>
<dbReference type="AlphaFoldDB" id="G3HGI8"/>
<reference evidence="2" key="1">
    <citation type="journal article" date="2011" name="Nat. Biotechnol.">
        <title>The genomic sequence of the Chinese hamster ovary (CHO)-K1 cell line.</title>
        <authorList>
            <person name="Xu X."/>
            <person name="Nagarajan H."/>
            <person name="Lewis N.E."/>
            <person name="Pan S."/>
            <person name="Cai Z."/>
            <person name="Liu X."/>
            <person name="Chen W."/>
            <person name="Xie M."/>
            <person name="Wang W."/>
            <person name="Hammond S."/>
            <person name="Andersen M.R."/>
            <person name="Neff N."/>
            <person name="Passarelli B."/>
            <person name="Koh W."/>
            <person name="Fan H.C."/>
            <person name="Wang J."/>
            <person name="Gui Y."/>
            <person name="Lee K.H."/>
            <person name="Betenbaugh M.J."/>
            <person name="Quake S.R."/>
            <person name="Famili I."/>
            <person name="Palsson B.O."/>
            <person name="Wang J."/>
        </authorList>
    </citation>
    <scope>NUCLEOTIDE SEQUENCE [LARGE SCALE GENOMIC DNA]</scope>
    <source>
        <strain evidence="2">CHO K1 cell line</strain>
    </source>
</reference>
<dbReference type="STRING" id="10029.G3HGI8"/>
<organism evidence="1 2">
    <name type="scientific">Cricetulus griseus</name>
    <name type="common">Chinese hamster</name>
    <name type="synonym">Cricetulus barabensis griseus</name>
    <dbReference type="NCBI Taxonomy" id="10029"/>
    <lineage>
        <taxon>Eukaryota</taxon>
        <taxon>Metazoa</taxon>
        <taxon>Chordata</taxon>
        <taxon>Craniata</taxon>
        <taxon>Vertebrata</taxon>
        <taxon>Euteleostomi</taxon>
        <taxon>Mammalia</taxon>
        <taxon>Eutheria</taxon>
        <taxon>Euarchontoglires</taxon>
        <taxon>Glires</taxon>
        <taxon>Rodentia</taxon>
        <taxon>Myomorpha</taxon>
        <taxon>Muroidea</taxon>
        <taxon>Cricetidae</taxon>
        <taxon>Cricetinae</taxon>
        <taxon>Cricetulus</taxon>
    </lineage>
</organism>
<dbReference type="EMBL" id="JH000353">
    <property type="protein sequence ID" value="EGW03383.1"/>
    <property type="molecule type" value="Genomic_DNA"/>
</dbReference>
<proteinExistence type="predicted"/>
<evidence type="ECO:0000313" key="2">
    <source>
        <dbReference type="Proteomes" id="UP000001075"/>
    </source>
</evidence>
<dbReference type="InParanoid" id="G3HGI8"/>
<gene>
    <name evidence="1" type="ORF">I79_009726</name>
</gene>